<accession>C6SGY2</accession>
<feature type="region of interest" description="Disordered" evidence="1">
    <location>
        <begin position="68"/>
        <end position="100"/>
    </location>
</feature>
<dbReference type="AlphaFoldDB" id="C6SGY2"/>
<proteinExistence type="predicted"/>
<sequence>MKDFDEVCEKWEKSFKENGKEIEYNQKYSRIYGEVRGAGFNGDIGEKLHRCAVMEWAENETVKLAQKWEQEQKKQQIQQKKETEKSPKHKASRDDWEMER</sequence>
<organism evidence="2">
    <name type="scientific">Neisseria meningitidis alpha275</name>
    <dbReference type="NCBI Taxonomy" id="295996"/>
    <lineage>
        <taxon>Bacteria</taxon>
        <taxon>Pseudomonadati</taxon>
        <taxon>Pseudomonadota</taxon>
        <taxon>Betaproteobacteria</taxon>
        <taxon>Neisseriales</taxon>
        <taxon>Neisseriaceae</taxon>
        <taxon>Neisseria</taxon>
    </lineage>
</organism>
<dbReference type="EMBL" id="AM889138">
    <property type="protein sequence ID" value="CBA04441.1"/>
    <property type="molecule type" value="Genomic_DNA"/>
</dbReference>
<reference evidence="2" key="1">
    <citation type="journal article" date="2008" name="Proc. Natl. Acad. Sci. U.S.A.">
        <title>Whole-genome comparison of disease and carriage strains provides insights into virulence evolution in Neisseria meningitidis.</title>
        <authorList>
            <person name="Schoen C."/>
            <person name="Blom J."/>
            <person name="Claus H."/>
            <person name="Schramm-Glueck A."/>
            <person name="Brandt P."/>
            <person name="Mueller T."/>
            <person name="Goesmann A."/>
            <person name="Joseph B."/>
            <person name="Konietzny S."/>
            <person name="Kurzai O."/>
            <person name="Schmitt C."/>
            <person name="Friedrich T."/>
            <person name="Linke B."/>
            <person name="Vogel U."/>
            <person name="Frosch M."/>
        </authorList>
    </citation>
    <scope>NUCLEOTIDE SEQUENCE</scope>
    <source>
        <strain evidence="2">Alpha275</strain>
    </source>
</reference>
<evidence type="ECO:0000313" key="2">
    <source>
        <dbReference type="EMBL" id="CBA04441.1"/>
    </source>
</evidence>
<protein>
    <submittedName>
        <fullName evidence="2">Uncharacterized protein</fullName>
    </submittedName>
</protein>
<name>C6SGY2_NEIME</name>
<evidence type="ECO:0000256" key="1">
    <source>
        <dbReference type="SAM" id="MobiDB-lite"/>
    </source>
</evidence>
<gene>
    <name evidence="2" type="ORF">NMW_0198</name>
</gene>